<gene>
    <name evidence="1" type="ORF">BV22DRAFT_1131521</name>
</gene>
<reference evidence="1" key="1">
    <citation type="journal article" date="2021" name="New Phytol.">
        <title>Evolutionary innovations through gain and loss of genes in the ectomycorrhizal Boletales.</title>
        <authorList>
            <person name="Wu G."/>
            <person name="Miyauchi S."/>
            <person name="Morin E."/>
            <person name="Kuo A."/>
            <person name="Drula E."/>
            <person name="Varga T."/>
            <person name="Kohler A."/>
            <person name="Feng B."/>
            <person name="Cao Y."/>
            <person name="Lipzen A."/>
            <person name="Daum C."/>
            <person name="Hundley H."/>
            <person name="Pangilinan J."/>
            <person name="Johnson J."/>
            <person name="Barry K."/>
            <person name="LaButti K."/>
            <person name="Ng V."/>
            <person name="Ahrendt S."/>
            <person name="Min B."/>
            <person name="Choi I.G."/>
            <person name="Park H."/>
            <person name="Plett J.M."/>
            <person name="Magnuson J."/>
            <person name="Spatafora J.W."/>
            <person name="Nagy L.G."/>
            <person name="Henrissat B."/>
            <person name="Grigoriev I.V."/>
            <person name="Yang Z.L."/>
            <person name="Xu J."/>
            <person name="Martin F.M."/>
        </authorList>
    </citation>
    <scope>NUCLEOTIDE SEQUENCE</scope>
    <source>
        <strain evidence="1">KUC20120723A-06</strain>
    </source>
</reference>
<keyword evidence="2" id="KW-1185">Reference proteome</keyword>
<organism evidence="1 2">
    <name type="scientific">Leucogyrophana mollusca</name>
    <dbReference type="NCBI Taxonomy" id="85980"/>
    <lineage>
        <taxon>Eukaryota</taxon>
        <taxon>Fungi</taxon>
        <taxon>Dikarya</taxon>
        <taxon>Basidiomycota</taxon>
        <taxon>Agaricomycotina</taxon>
        <taxon>Agaricomycetes</taxon>
        <taxon>Agaricomycetidae</taxon>
        <taxon>Boletales</taxon>
        <taxon>Boletales incertae sedis</taxon>
        <taxon>Leucogyrophana</taxon>
    </lineage>
</organism>
<dbReference type="Proteomes" id="UP000790709">
    <property type="component" value="Unassembled WGS sequence"/>
</dbReference>
<dbReference type="EMBL" id="MU266488">
    <property type="protein sequence ID" value="KAH7922362.1"/>
    <property type="molecule type" value="Genomic_DNA"/>
</dbReference>
<protein>
    <submittedName>
        <fullName evidence="1">Uncharacterized protein</fullName>
    </submittedName>
</protein>
<evidence type="ECO:0000313" key="2">
    <source>
        <dbReference type="Proteomes" id="UP000790709"/>
    </source>
</evidence>
<comment type="caution">
    <text evidence="1">The sequence shown here is derived from an EMBL/GenBank/DDBJ whole genome shotgun (WGS) entry which is preliminary data.</text>
</comment>
<accession>A0ACB8BA89</accession>
<name>A0ACB8BA89_9AGAM</name>
<proteinExistence type="predicted"/>
<sequence>MAGYASPKVTRQHEATQRWLHKPGVRAAQNEKARQRMARIRRNKKLHVDDSPDHLPDLSPSAIPSRCNSRARSGSPSSYHDDPSPQNSDEDGTDHTHLPTSMLEIDATSVAPPTVLSVRQSVVDWQISWGPESAWGKAFNDTLRKAREHGHRGADQFFADCDRHAREGRTILRDLKRLAYGPCRGGGKHVREQFIHIHDMLLAVVSEVKFFEVKLDEYAPAVPMSKMSEIRYYYGM</sequence>
<evidence type="ECO:0000313" key="1">
    <source>
        <dbReference type="EMBL" id="KAH7922362.1"/>
    </source>
</evidence>